<evidence type="ECO:0008006" key="5">
    <source>
        <dbReference type="Google" id="ProtNLM"/>
    </source>
</evidence>
<dbReference type="Proteomes" id="UP001500738">
    <property type="component" value="Unassembled WGS sequence"/>
</dbReference>
<comment type="caution">
    <text evidence="3">The sequence shown here is derived from an EMBL/GenBank/DDBJ whole genome shotgun (WGS) entry which is preliminary data.</text>
</comment>
<evidence type="ECO:0000313" key="3">
    <source>
        <dbReference type="EMBL" id="GAA0866856.1"/>
    </source>
</evidence>
<dbReference type="EMBL" id="BAAAFE010000010">
    <property type="protein sequence ID" value="GAA0866856.1"/>
    <property type="molecule type" value="Genomic_DNA"/>
</dbReference>
<proteinExistence type="predicted"/>
<evidence type="ECO:0000256" key="2">
    <source>
        <dbReference type="SAM" id="MobiDB-lite"/>
    </source>
</evidence>
<dbReference type="InterPro" id="IPR025048">
    <property type="entry name" value="DUF3987"/>
</dbReference>
<gene>
    <name evidence="3" type="ORF">GCM10009115_32300</name>
</gene>
<keyword evidence="4" id="KW-1185">Reference proteome</keyword>
<evidence type="ECO:0000256" key="1">
    <source>
        <dbReference type="SAM" id="Coils"/>
    </source>
</evidence>
<accession>A0ABN1MBX0</accession>
<dbReference type="RefSeq" id="WP_215350730.1">
    <property type="nucleotide sequence ID" value="NZ_BAAAFE010000010.1"/>
</dbReference>
<protein>
    <recommendedName>
        <fullName evidence="5">DUF3987 domain-containing protein</fullName>
    </recommendedName>
</protein>
<feature type="region of interest" description="Disordered" evidence="2">
    <location>
        <begin position="1"/>
        <end position="24"/>
    </location>
</feature>
<reference evidence="3 4" key="1">
    <citation type="journal article" date="2019" name="Int. J. Syst. Evol. Microbiol.">
        <title>The Global Catalogue of Microorganisms (GCM) 10K type strain sequencing project: providing services to taxonomists for standard genome sequencing and annotation.</title>
        <authorList>
            <consortium name="The Broad Institute Genomics Platform"/>
            <consortium name="The Broad Institute Genome Sequencing Center for Infectious Disease"/>
            <person name="Wu L."/>
            <person name="Ma J."/>
        </authorList>
    </citation>
    <scope>NUCLEOTIDE SEQUENCE [LARGE SCALE GENOMIC DNA]</scope>
    <source>
        <strain evidence="3 4">JCM 15910</strain>
    </source>
</reference>
<keyword evidence="1" id="KW-0175">Coiled coil</keyword>
<evidence type="ECO:0000313" key="4">
    <source>
        <dbReference type="Proteomes" id="UP001500738"/>
    </source>
</evidence>
<sequence>MLRDIASIDATWGTPREPHPKLWADPDRSVIDAGRRSPPALPQESFGDLWPVLSDLAEAAGAPVDYVAVGVLAAAASLIGGKRRVCPWGDWQEPSILWVAMVGDPSANKSPALDRATRPMRLIERDDAENHKAALREWEADTERAKAEKAAWQEAVKEAAKEGHSTPPIPEAAIFPEEPVRRRPVVQDATVEALAVILSGNPAGTLMVRDELAGWLNFDKYSNGNRAFWLEAYGGRPFVVDRLKNAGKPVSLPFSGVSVVGGIQPDRLSDDLLGGVDDGLVARFLWCWPDKVPFGRPTSLPDNSRLECAYRSLDGLAWGSGEHGERAPVTLPLTEQAAALFENWGKVQQADADDAGPLYKGTVGKMPGTALRLALVIEYLRWADAGGPEPVNVSHWSLAAALELADDYIKPMALRVYGDAALPAVERNAATLARYIVKHKAKQVNAGDIRRHWRLPGLKTADAVKAALELLTEADWLRPAPSREGDTNGRQRSDFIVNPKALEAVDG</sequence>
<dbReference type="Pfam" id="PF13148">
    <property type="entry name" value="DUF3987"/>
    <property type="match status" value="1"/>
</dbReference>
<organism evidence="3 4">
    <name type="scientific">Sphingopyxis soli</name>
    <dbReference type="NCBI Taxonomy" id="592051"/>
    <lineage>
        <taxon>Bacteria</taxon>
        <taxon>Pseudomonadati</taxon>
        <taxon>Pseudomonadota</taxon>
        <taxon>Alphaproteobacteria</taxon>
        <taxon>Sphingomonadales</taxon>
        <taxon>Sphingomonadaceae</taxon>
        <taxon>Sphingopyxis</taxon>
    </lineage>
</organism>
<feature type="coiled-coil region" evidence="1">
    <location>
        <begin position="128"/>
        <end position="162"/>
    </location>
</feature>
<name>A0ABN1MBX0_9SPHN</name>